<dbReference type="Proteomes" id="UP000238605">
    <property type="component" value="Unassembled WGS sequence"/>
</dbReference>
<accession>A0A2S5SY78</accession>
<dbReference type="Gene3D" id="3.90.550.10">
    <property type="entry name" value="Spore Coat Polysaccharide Biosynthesis Protein SpsA, Chain A"/>
    <property type="match status" value="1"/>
</dbReference>
<dbReference type="Pfam" id="PF13692">
    <property type="entry name" value="Glyco_trans_1_4"/>
    <property type="match status" value="1"/>
</dbReference>
<reference evidence="1 2" key="1">
    <citation type="submission" date="2018-02" db="EMBL/GenBank/DDBJ databases">
        <title>Reclassifiation of [Polyangium] brachysporum DSM 7029 as Guopingzhaonella breviflexa gen. nov., sp. nov., a member of the family Comamonadaceae.</title>
        <authorList>
            <person name="Tang B."/>
        </authorList>
    </citation>
    <scope>NUCLEOTIDE SEQUENCE [LARGE SCALE GENOMIC DNA]</scope>
    <source>
        <strain evidence="1 2">BCRC 80649</strain>
    </source>
</reference>
<dbReference type="PANTHER" id="PTHR46656:SF3">
    <property type="entry name" value="PUTATIVE-RELATED"/>
    <property type="match status" value="1"/>
</dbReference>
<dbReference type="AlphaFoldDB" id="A0A2S5SY78"/>
<dbReference type="InterPro" id="IPR029044">
    <property type="entry name" value="Nucleotide-diphossugar_trans"/>
</dbReference>
<evidence type="ECO:0000313" key="1">
    <source>
        <dbReference type="EMBL" id="PPE67578.1"/>
    </source>
</evidence>
<dbReference type="Gene3D" id="3.40.50.2000">
    <property type="entry name" value="Glycogen Phosphorylase B"/>
    <property type="match status" value="1"/>
</dbReference>
<dbReference type="RefSeq" id="WP_104301678.1">
    <property type="nucleotide sequence ID" value="NZ_PSNX01000003.1"/>
</dbReference>
<gene>
    <name evidence="1" type="ORF">C1704_03985</name>
</gene>
<dbReference type="PANTHER" id="PTHR46656">
    <property type="entry name" value="PUTATIVE-RELATED"/>
    <property type="match status" value="1"/>
</dbReference>
<dbReference type="OrthoDB" id="9816564at2"/>
<dbReference type="CDD" id="cd03801">
    <property type="entry name" value="GT4_PimA-like"/>
    <property type="match status" value="1"/>
</dbReference>
<name>A0A2S5SY78_9BURK</name>
<comment type="caution">
    <text evidence="1">The sequence shown here is derived from an EMBL/GenBank/DDBJ whole genome shotgun (WGS) entry which is preliminary data.</text>
</comment>
<sequence>MNCFFTIVSNNYLHFARTLLKSVRNHYPSAHLYCVIVDEDMGFSREHDSEFTAVNLRELGLPHGDGFLFQYTVLELNTAVKPWAFEYLFNLGHREVIYIDPDIFVYAPLVEVEKSFACDGEIVLTPHLTRRLTDDRSPTELDIRRAGTYNFGFCALKKSDNSVEFLKWWQSKLERECIVDPDRGIFVDQSWIDLVPGLFENVAIIRHEGYNVAYWNIAQRAITKDRNGNFLVNDKYPLVFFHFSGFNPKEPERFSKHQNRFRTPDLSLEAQEIIQNYARAVLGCGYEVYSKCKYGFGSFEDGTPIPDSLRALYRTSPPVRAAIGDHPFSSVHTLTYPSSELGLTKAQVPIGMYCIWSARPDLQDAFPINESEASLAEFYNWFSAECLNIYRRSADQLGFLGPKSVSSESSHISAGVRTPVPATGLRRLSVIYQQLLNRDPDPTAVEVYAHRCATLPGALRVSWNVLRSKEGISRHVSPRQVLRAMHTLIAVKVIDEHSDAHIATRLDNRAPRGAAPSSCSNNSGIRAITGIFGHEGDSKVAGLWCGPTISVPIPRGVRPTSIKLTGQVFSIYYAESDEPTPQQVLRLLVNGCEVSQHVIGTENSSDFSWHKDLSGLSFAPDSHIELNFARSFVPAEKGLGKDRRLLSVRVKSLYLNELELVDSSLSEPIADIQKFEAPPGVNLVGYVTSEHGVGEASRRLVWALQAARVPVHLIDVGYQAPTPKMDKSILALSTPQLNPVDIIYVNADQTLNTISYLGEKGHRSAARIGFWHWEQESLPKKFLPSFDGLLEVWTPTSFVQKAVSDISPVPIFCVPHSIDVSGRSQKSREDFGLPLDKFLVLLMYDFDSYQFRKNPQASVRAFRSAFSSNNDAGIVIKTSNAARHPRAASELVELCADIPNVYLIDSIMSKSDLLALQDSCDCLISLHRAEGFGFAIAEMMALGKPVVATGWSGNMDFMTTRNSLPVSYDLLPLQENLGPYVAGLNWAEADTEHAAELLLRIFDDSHFRASIGDRAAHDIQAQLSPEAIGSRCALRLKLLSSRI</sequence>
<dbReference type="SUPFAM" id="SSF53448">
    <property type="entry name" value="Nucleotide-diphospho-sugar transferases"/>
    <property type="match status" value="1"/>
</dbReference>
<dbReference type="EMBL" id="PSNX01000003">
    <property type="protein sequence ID" value="PPE67578.1"/>
    <property type="molecule type" value="Genomic_DNA"/>
</dbReference>
<protein>
    <submittedName>
        <fullName evidence="1">Uncharacterized protein</fullName>
    </submittedName>
</protein>
<evidence type="ECO:0000313" key="2">
    <source>
        <dbReference type="Proteomes" id="UP000238605"/>
    </source>
</evidence>
<proteinExistence type="predicted"/>
<organism evidence="1 2">
    <name type="scientific">Caldimonas caldifontis</name>
    <dbReference type="NCBI Taxonomy" id="1452508"/>
    <lineage>
        <taxon>Bacteria</taxon>
        <taxon>Pseudomonadati</taxon>
        <taxon>Pseudomonadota</taxon>
        <taxon>Betaproteobacteria</taxon>
        <taxon>Burkholderiales</taxon>
        <taxon>Sphaerotilaceae</taxon>
        <taxon>Caldimonas</taxon>
    </lineage>
</organism>
<keyword evidence="2" id="KW-1185">Reference proteome</keyword>
<dbReference type="SUPFAM" id="SSF53756">
    <property type="entry name" value="UDP-Glycosyltransferase/glycogen phosphorylase"/>
    <property type="match status" value="1"/>
</dbReference>